<dbReference type="GO" id="GO:0071949">
    <property type="term" value="F:FAD binding"/>
    <property type="evidence" value="ECO:0007669"/>
    <property type="project" value="InterPro"/>
</dbReference>
<dbReference type="EMBL" id="BONN01000007">
    <property type="protein sequence ID" value="GIG33370.1"/>
    <property type="molecule type" value="Genomic_DNA"/>
</dbReference>
<dbReference type="InterPro" id="IPR016166">
    <property type="entry name" value="FAD-bd_PCMH"/>
</dbReference>
<dbReference type="PANTHER" id="PTHR43762:SF1">
    <property type="entry name" value="D-ARABINONO-1,4-LACTONE OXIDASE"/>
    <property type="match status" value="1"/>
</dbReference>
<dbReference type="Proteomes" id="UP000577956">
    <property type="component" value="Unassembled WGS sequence"/>
</dbReference>
<proteinExistence type="predicted"/>
<evidence type="ECO:0000313" key="3">
    <source>
        <dbReference type="EMBL" id="GIG33370.1"/>
    </source>
</evidence>
<dbReference type="Proteomes" id="UP000618382">
    <property type="component" value="Unassembled WGS sequence"/>
</dbReference>
<dbReference type="GO" id="GO:0050582">
    <property type="term" value="F:xylitol oxidase activity"/>
    <property type="evidence" value="ECO:0007669"/>
    <property type="project" value="UniProtKB-EC"/>
</dbReference>
<dbReference type="EMBL" id="JACCBK010000001">
    <property type="protein sequence ID" value="NYD87492.1"/>
    <property type="molecule type" value="Genomic_DNA"/>
</dbReference>
<keyword evidence="6" id="KW-1185">Reference proteome</keyword>
<dbReference type="Gene3D" id="3.30.70.2530">
    <property type="match status" value="1"/>
</dbReference>
<evidence type="ECO:0000256" key="1">
    <source>
        <dbReference type="ARBA" id="ARBA00023002"/>
    </source>
</evidence>
<accession>A0A7Y9FI40</accession>
<dbReference type="AlphaFoldDB" id="A0A7Y9FI40"/>
<organism evidence="4 5">
    <name type="scientific">Cellulomonas oligotrophica</name>
    <dbReference type="NCBI Taxonomy" id="931536"/>
    <lineage>
        <taxon>Bacteria</taxon>
        <taxon>Bacillati</taxon>
        <taxon>Actinomycetota</taxon>
        <taxon>Actinomycetes</taxon>
        <taxon>Micrococcales</taxon>
        <taxon>Cellulomonadaceae</taxon>
        <taxon>Cellulomonas</taxon>
    </lineage>
</organism>
<evidence type="ECO:0000313" key="5">
    <source>
        <dbReference type="Proteomes" id="UP000577956"/>
    </source>
</evidence>
<dbReference type="Gene3D" id="1.10.45.10">
    <property type="entry name" value="Vanillyl-alcohol Oxidase, Chain A, domain 4"/>
    <property type="match status" value="1"/>
</dbReference>
<dbReference type="InterPro" id="IPR036318">
    <property type="entry name" value="FAD-bd_PCMH-like_sf"/>
</dbReference>
<dbReference type="InterPro" id="IPR006094">
    <property type="entry name" value="Oxid_FAD_bind_N"/>
</dbReference>
<dbReference type="RefSeq" id="WP_140459824.1">
    <property type="nucleotide sequence ID" value="NZ_BAABFI010000007.1"/>
</dbReference>
<keyword evidence="1 4" id="KW-0560">Oxidoreductase</keyword>
<dbReference type="GO" id="GO:0003885">
    <property type="term" value="F:D-arabinono-1,4-lactone oxidase activity"/>
    <property type="evidence" value="ECO:0007669"/>
    <property type="project" value="InterPro"/>
</dbReference>
<feature type="domain" description="FAD-binding PCMH-type" evidence="2">
    <location>
        <begin position="12"/>
        <end position="176"/>
    </location>
</feature>
<name>A0A7Y9FI40_9CELL</name>
<dbReference type="PIRSF" id="PIRSF000136">
    <property type="entry name" value="LGO_GLO"/>
    <property type="match status" value="1"/>
</dbReference>
<dbReference type="Pfam" id="PF01565">
    <property type="entry name" value="FAD_binding_4"/>
    <property type="match status" value="1"/>
</dbReference>
<dbReference type="EC" id="1.1.3.41" evidence="4"/>
<dbReference type="InterPro" id="IPR016167">
    <property type="entry name" value="FAD-bd_PCMH_sub1"/>
</dbReference>
<dbReference type="InterPro" id="IPR007173">
    <property type="entry name" value="ALO_C"/>
</dbReference>
<comment type="caution">
    <text evidence="4">The sequence shown here is derived from an EMBL/GenBank/DDBJ whole genome shotgun (WGS) entry which is preliminary data.</text>
</comment>
<protein>
    <submittedName>
        <fullName evidence="4">Xylitol oxidase</fullName>
        <ecNumber evidence="4">1.1.3.41</ecNumber>
    </submittedName>
</protein>
<sequence>MTHALTTWAGSHTFTGGPVVHPRTVAEVAQVVAGARHVRALGSRHSFSDLADSPGTLVVLDRLDVPTVVDAAARTVTVGGGVRYGDLARDLHAQGWALHTMASLPHIAVAGTVATATHGSGDTTVNLAAAVRGLELVGAGGQVRTLTADDPELAGSVVALGALGVVTRVTLAVEPAYDVAQEVWLDLPWTTALERLDALTSSAASVSLFTDWRGDRVGQVWRKHRVTPGVTWRLPEPGDELAGARRAPGPVHPVPGADPAACTTQGGAPGPWHERLPHFRLDHTPSAGQELQSEWLVPRAHAVAAIGAVRDLAPLVSPLLQVSEVRTVAGDDLWLSTAAGGDRVALHFTWHPRRAEVDAALPVLEAALAPFDARPHWGKLFAATGDALRAVHPRWDDARALLARRDPDGVFTNDFLRRTGLRD</sequence>
<gene>
    <name evidence="4" type="ORF">BKA21_003041</name>
    <name evidence="3" type="ORF">Col01nite_25290</name>
</gene>
<evidence type="ECO:0000259" key="2">
    <source>
        <dbReference type="PROSITE" id="PS51387"/>
    </source>
</evidence>
<dbReference type="Gene3D" id="3.30.465.10">
    <property type="match status" value="1"/>
</dbReference>
<reference evidence="3 6" key="2">
    <citation type="submission" date="2021-01" db="EMBL/GenBank/DDBJ databases">
        <title>Whole genome shotgun sequence of Cellulomonas oligotrophica NBRC 109435.</title>
        <authorList>
            <person name="Komaki H."/>
            <person name="Tamura T."/>
        </authorList>
    </citation>
    <scope>NUCLEOTIDE SEQUENCE [LARGE SCALE GENOMIC DNA]</scope>
    <source>
        <strain evidence="3 6">NBRC 109435</strain>
    </source>
</reference>
<dbReference type="InterPro" id="IPR016171">
    <property type="entry name" value="Vanillyl_alc_oxidase_C-sub2"/>
</dbReference>
<evidence type="ECO:0000313" key="4">
    <source>
        <dbReference type="EMBL" id="NYD87492.1"/>
    </source>
</evidence>
<dbReference type="GO" id="GO:0080049">
    <property type="term" value="F:L-gulono-1,4-lactone dehydrogenase activity"/>
    <property type="evidence" value="ECO:0007669"/>
    <property type="project" value="TreeGrafter"/>
</dbReference>
<dbReference type="Gene3D" id="3.30.43.10">
    <property type="entry name" value="Uridine Diphospho-n-acetylenolpyruvylglucosamine Reductase, domain 2"/>
    <property type="match status" value="1"/>
</dbReference>
<dbReference type="GO" id="GO:0016020">
    <property type="term" value="C:membrane"/>
    <property type="evidence" value="ECO:0007669"/>
    <property type="project" value="InterPro"/>
</dbReference>
<dbReference type="Pfam" id="PF04030">
    <property type="entry name" value="ALO"/>
    <property type="match status" value="1"/>
</dbReference>
<dbReference type="Gene3D" id="3.30.70.2520">
    <property type="match status" value="1"/>
</dbReference>
<reference evidence="4 5" key="1">
    <citation type="submission" date="2020-07" db="EMBL/GenBank/DDBJ databases">
        <title>Sequencing the genomes of 1000 actinobacteria strains.</title>
        <authorList>
            <person name="Klenk H.-P."/>
        </authorList>
    </citation>
    <scope>NUCLEOTIDE SEQUENCE [LARGE SCALE GENOMIC DNA]</scope>
    <source>
        <strain evidence="4 5">DSM 24482</strain>
    </source>
</reference>
<evidence type="ECO:0000313" key="6">
    <source>
        <dbReference type="Proteomes" id="UP000618382"/>
    </source>
</evidence>
<dbReference type="InterPro" id="IPR010031">
    <property type="entry name" value="FAD_lactone_oxidase-like"/>
</dbReference>
<dbReference type="InterPro" id="IPR016169">
    <property type="entry name" value="FAD-bd_PCMH_sub2"/>
</dbReference>
<dbReference type="PROSITE" id="PS51387">
    <property type="entry name" value="FAD_PCMH"/>
    <property type="match status" value="1"/>
</dbReference>
<dbReference type="SUPFAM" id="SSF56176">
    <property type="entry name" value="FAD-binding/transporter-associated domain-like"/>
    <property type="match status" value="1"/>
</dbReference>
<dbReference type="PANTHER" id="PTHR43762">
    <property type="entry name" value="L-GULONOLACTONE OXIDASE"/>
    <property type="match status" value="1"/>
</dbReference>